<name>A0B6Z9_METTP</name>
<keyword evidence="2" id="KW-0479">Metal-binding</keyword>
<dbReference type="PROSITE" id="PS51656">
    <property type="entry name" value="4FE4S"/>
    <property type="match status" value="1"/>
</dbReference>
<evidence type="ECO:0000256" key="2">
    <source>
        <dbReference type="ARBA" id="ARBA00022723"/>
    </source>
</evidence>
<dbReference type="Pfam" id="PF04060">
    <property type="entry name" value="FeS"/>
    <property type="match status" value="1"/>
</dbReference>
<keyword evidence="4" id="KW-0411">Iron-sulfur</keyword>
<dbReference type="RefSeq" id="WP_011695869.1">
    <property type="nucleotide sequence ID" value="NC_008553.1"/>
</dbReference>
<reference evidence="6 7" key="1">
    <citation type="submission" date="2006-10" db="EMBL/GenBank/DDBJ databases">
        <title>Complete sequence of Methanosaeta thermophila PT.</title>
        <authorList>
            <consortium name="US DOE Joint Genome Institute"/>
            <person name="Copeland A."/>
            <person name="Lucas S."/>
            <person name="Lapidus A."/>
            <person name="Barry K."/>
            <person name="Detter J.C."/>
            <person name="Glavina del Rio T."/>
            <person name="Hammon N."/>
            <person name="Israni S."/>
            <person name="Pitluck S."/>
            <person name="Chain P."/>
            <person name="Malfatti S."/>
            <person name="Shin M."/>
            <person name="Vergez L."/>
            <person name="Schmutz J."/>
            <person name="Larimer F."/>
            <person name="Land M."/>
            <person name="Hauser L."/>
            <person name="Kyrpides N."/>
            <person name="Kim E."/>
            <person name="Smith K.S."/>
            <person name="Ingram-Smith C."/>
            <person name="Richardson P."/>
        </authorList>
    </citation>
    <scope>NUCLEOTIDE SEQUENCE [LARGE SCALE GENOMIC DNA]</scope>
    <source>
        <strain evidence="7">DSM 6194 / JCM 14653 / NBRC 101360 / PT</strain>
    </source>
</reference>
<evidence type="ECO:0000313" key="7">
    <source>
        <dbReference type="Proteomes" id="UP000000674"/>
    </source>
</evidence>
<keyword evidence="1" id="KW-0004">4Fe-4S</keyword>
<proteinExistence type="predicted"/>
<keyword evidence="3" id="KW-0408">Iron</keyword>
<dbReference type="InterPro" id="IPR051069">
    <property type="entry name" value="ACDS_complex_subunit"/>
</dbReference>
<dbReference type="InterPro" id="IPR007202">
    <property type="entry name" value="4Fe-4S_dom"/>
</dbReference>
<dbReference type="PANTHER" id="PTHR36214:SF3">
    <property type="entry name" value="ACETYL-COA DECARBONYLASE_SYNTHASE COMPLEX SUBUNIT GAMMA"/>
    <property type="match status" value="1"/>
</dbReference>
<dbReference type="HOGENOM" id="CLU_087825_0_0_2"/>
<organism evidence="6 7">
    <name type="scientific">Methanothrix thermoacetophila (strain DSM 6194 / JCM 14653 / NBRC 101360 / PT)</name>
    <name type="common">Methanosaeta thermophila</name>
    <dbReference type="NCBI Taxonomy" id="349307"/>
    <lineage>
        <taxon>Archaea</taxon>
        <taxon>Methanobacteriati</taxon>
        <taxon>Methanobacteriota</taxon>
        <taxon>Stenosarchaea group</taxon>
        <taxon>Methanomicrobia</taxon>
        <taxon>Methanotrichales</taxon>
        <taxon>Methanotrichaceae</taxon>
        <taxon>Methanothrix</taxon>
    </lineage>
</organism>
<dbReference type="GeneID" id="4463456"/>
<dbReference type="AlphaFoldDB" id="A0B6Z9"/>
<sequence length="203" mass="23109">MLERLLPGYNCGECGYKSCRDFAEHLSSIEDLSRCPYMSQDRFRDHCEEIRRIIEKGVSRERIVGVMDGLEAEFSLGPLDGERSCVEDIHPLEDCSLKAGDLIRYRPLGCPITHFARVIEFDHGVARVHIVGPLFGERGKYRELGICMVLAFEGKVVRGRIPEVGRTVRFLPEHCMMQKVHSGVVVHSEGLRVRIEAIDLKVW</sequence>
<dbReference type="OrthoDB" id="9014at2157"/>
<dbReference type="Proteomes" id="UP000000674">
    <property type="component" value="Chromosome"/>
</dbReference>
<evidence type="ECO:0000256" key="4">
    <source>
        <dbReference type="ARBA" id="ARBA00023014"/>
    </source>
</evidence>
<feature type="domain" description="4Fe-4S" evidence="5">
    <location>
        <begin position="1"/>
        <end position="52"/>
    </location>
</feature>
<dbReference type="KEGG" id="mtp:Mthe_0683"/>
<dbReference type="GO" id="GO:0046872">
    <property type="term" value="F:metal ion binding"/>
    <property type="evidence" value="ECO:0007669"/>
    <property type="project" value="UniProtKB-KW"/>
</dbReference>
<protein>
    <submittedName>
        <fullName evidence="6">Fe-S cluster domain protein</fullName>
    </submittedName>
</protein>
<dbReference type="GO" id="GO:0051539">
    <property type="term" value="F:4 iron, 4 sulfur cluster binding"/>
    <property type="evidence" value="ECO:0007669"/>
    <property type="project" value="UniProtKB-KW"/>
</dbReference>
<accession>A0B6Z9</accession>
<evidence type="ECO:0000259" key="5">
    <source>
        <dbReference type="PROSITE" id="PS51656"/>
    </source>
</evidence>
<dbReference type="STRING" id="349307.Mthe_0683"/>
<dbReference type="EMBL" id="CP000477">
    <property type="protein sequence ID" value="ABK14473.1"/>
    <property type="molecule type" value="Genomic_DNA"/>
</dbReference>
<evidence type="ECO:0000256" key="1">
    <source>
        <dbReference type="ARBA" id="ARBA00022485"/>
    </source>
</evidence>
<dbReference type="PANTHER" id="PTHR36214">
    <property type="match status" value="1"/>
</dbReference>
<evidence type="ECO:0000256" key="3">
    <source>
        <dbReference type="ARBA" id="ARBA00023004"/>
    </source>
</evidence>
<gene>
    <name evidence="6" type="ordered locus">Mthe_0683</name>
</gene>
<dbReference type="Gene3D" id="1.10.15.40">
    <property type="entry name" value="Electron transport complex subunit B, putative Fe-S cluster"/>
    <property type="match status" value="1"/>
</dbReference>
<evidence type="ECO:0000313" key="6">
    <source>
        <dbReference type="EMBL" id="ABK14473.1"/>
    </source>
</evidence>
<keyword evidence="7" id="KW-1185">Reference proteome</keyword>